<dbReference type="EMBL" id="VXIV02002504">
    <property type="protein sequence ID" value="KAF6025009.1"/>
    <property type="molecule type" value="Genomic_DNA"/>
</dbReference>
<protein>
    <submittedName>
        <fullName evidence="2">Uncharacterized protein</fullName>
    </submittedName>
</protein>
<evidence type="ECO:0000256" key="1">
    <source>
        <dbReference type="SAM" id="Phobius"/>
    </source>
</evidence>
<gene>
    <name evidence="2" type="ORF">EB796_016690</name>
</gene>
<dbReference type="Proteomes" id="UP000593567">
    <property type="component" value="Unassembled WGS sequence"/>
</dbReference>
<evidence type="ECO:0000313" key="2">
    <source>
        <dbReference type="EMBL" id="KAF6025009.1"/>
    </source>
</evidence>
<accession>A0A7J7JFD0</accession>
<reference evidence="2" key="1">
    <citation type="submission" date="2020-06" db="EMBL/GenBank/DDBJ databases">
        <title>Draft genome of Bugula neritina, a colonial animal packing powerful symbionts and potential medicines.</title>
        <authorList>
            <person name="Rayko M."/>
        </authorList>
    </citation>
    <scope>NUCLEOTIDE SEQUENCE [LARGE SCALE GENOMIC DNA]</scope>
    <source>
        <strain evidence="2">Kwan_BN1</strain>
    </source>
</reference>
<keyword evidence="3" id="KW-1185">Reference proteome</keyword>
<comment type="caution">
    <text evidence="2">The sequence shown here is derived from an EMBL/GenBank/DDBJ whole genome shotgun (WGS) entry which is preliminary data.</text>
</comment>
<dbReference type="PROSITE" id="PS51257">
    <property type="entry name" value="PROKAR_LIPOPROTEIN"/>
    <property type="match status" value="1"/>
</dbReference>
<keyword evidence="1" id="KW-0812">Transmembrane</keyword>
<dbReference type="AlphaFoldDB" id="A0A7J7JFD0"/>
<sequence length="331" mass="37227">MKQHNDILFSNQLLCSFLLYSYNCIMSLIGCIISLDIISLVFLCFTFFRTVIWTVNEVTGTLFKLVIGFWNKVVDCLQHKKDGRTEITEFGLEFKLSSESKESDIYYDCLTTITDSTSSKLVSFSKSSGNASIRPLLLTRSASRYYASHTHSSLADKILGAFTLASMASLCPLATPEQTLVTPSSLFPLLYSMLTEPAFNSELSTLMNFTTFSVLIKSPQMNALTHALALPLAERHGSDTLIHQIRVIISSSPLLKVLLKVLLNVQTASLFQLPFQMNTFLPKVTSGPDAQVTRRKQILFYILRLLDRSLPKLSLISTYWHHKTSTLCQFF</sequence>
<feature type="transmembrane region" description="Helical" evidence="1">
    <location>
        <begin position="20"/>
        <end position="48"/>
    </location>
</feature>
<keyword evidence="1" id="KW-0472">Membrane</keyword>
<name>A0A7J7JFD0_BUGNE</name>
<proteinExistence type="predicted"/>
<evidence type="ECO:0000313" key="3">
    <source>
        <dbReference type="Proteomes" id="UP000593567"/>
    </source>
</evidence>
<organism evidence="2 3">
    <name type="scientific">Bugula neritina</name>
    <name type="common">Brown bryozoan</name>
    <name type="synonym">Sertularia neritina</name>
    <dbReference type="NCBI Taxonomy" id="10212"/>
    <lineage>
        <taxon>Eukaryota</taxon>
        <taxon>Metazoa</taxon>
        <taxon>Spiralia</taxon>
        <taxon>Lophotrochozoa</taxon>
        <taxon>Bryozoa</taxon>
        <taxon>Gymnolaemata</taxon>
        <taxon>Cheilostomatida</taxon>
        <taxon>Flustrina</taxon>
        <taxon>Buguloidea</taxon>
        <taxon>Bugulidae</taxon>
        <taxon>Bugula</taxon>
    </lineage>
</organism>
<keyword evidence="1" id="KW-1133">Transmembrane helix</keyword>